<dbReference type="NCBIfam" id="TIGR00347">
    <property type="entry name" value="bioD"/>
    <property type="match status" value="1"/>
</dbReference>
<organism evidence="9 10">
    <name type="scientific">Pseudidiomarina indica</name>
    <dbReference type="NCBI Taxonomy" id="1159017"/>
    <lineage>
        <taxon>Bacteria</taxon>
        <taxon>Pseudomonadati</taxon>
        <taxon>Pseudomonadota</taxon>
        <taxon>Gammaproteobacteria</taxon>
        <taxon>Alteromonadales</taxon>
        <taxon>Idiomarinaceae</taxon>
        <taxon>Pseudidiomarina</taxon>
    </lineage>
</organism>
<keyword evidence="7 8" id="KW-0460">Magnesium</keyword>
<reference evidence="10" key="1">
    <citation type="submission" date="2016-10" db="EMBL/GenBank/DDBJ databases">
        <authorList>
            <person name="Varghese N."/>
            <person name="Submissions S."/>
        </authorList>
    </citation>
    <scope>NUCLEOTIDE SEQUENCE [LARGE SCALE GENOMIC DNA]</scope>
    <source>
        <strain evidence="10">CGMCC 1.10824</strain>
    </source>
</reference>
<dbReference type="EC" id="6.3.3.3" evidence="8"/>
<dbReference type="PANTHER" id="PTHR43210:SF5">
    <property type="entry name" value="DETHIOBIOTIN SYNTHETASE"/>
    <property type="match status" value="1"/>
</dbReference>
<feature type="binding site" evidence="8">
    <location>
        <begin position="23"/>
        <end position="28"/>
    </location>
    <ligand>
        <name>ATP</name>
        <dbReference type="ChEBI" id="CHEBI:30616"/>
    </ligand>
</feature>
<feature type="binding site" evidence="8">
    <location>
        <begin position="189"/>
        <end position="190"/>
    </location>
    <ligand>
        <name>ATP</name>
        <dbReference type="ChEBI" id="CHEBI:30616"/>
    </ligand>
</feature>
<evidence type="ECO:0000313" key="10">
    <source>
        <dbReference type="Proteomes" id="UP000199626"/>
    </source>
</evidence>
<dbReference type="InterPro" id="IPR004472">
    <property type="entry name" value="DTB_synth_BioD"/>
</dbReference>
<dbReference type="OrthoDB" id="9802097at2"/>
<dbReference type="STRING" id="1159017.SAMN02927930_00206"/>
<dbReference type="GO" id="GO:0000287">
    <property type="term" value="F:magnesium ion binding"/>
    <property type="evidence" value="ECO:0007669"/>
    <property type="project" value="UniProtKB-UniRule"/>
</dbReference>
<comment type="cofactor">
    <cofactor evidence="8">
        <name>Mg(2+)</name>
        <dbReference type="ChEBI" id="CHEBI:18420"/>
    </cofactor>
</comment>
<dbReference type="GO" id="GO:0004141">
    <property type="term" value="F:dethiobiotin synthase activity"/>
    <property type="evidence" value="ECO:0007669"/>
    <property type="project" value="UniProtKB-UniRule"/>
</dbReference>
<evidence type="ECO:0000256" key="7">
    <source>
        <dbReference type="ARBA" id="ARBA00022842"/>
    </source>
</evidence>
<sequence length="254" mass="27194">MIINQKALVEGPAKVFVTGTDTGVGKTTVTQALCRALQQLEVRVGVRKPVSSGACYQQRQLRNEDALALMDAVGMPVTPENYQRVNPFCYAPAIAPHIAAAHQQQSLSTNRIAAHIHASIDTEELLVIEGAGGWLVPLSMEETMADVATALNAEVILVIGMQLGCINHALLTVADIQRRGLTLVGWVGNQLTPEPMVCCAENYDTLARMIPAPCWAKIPFSPEPETLTRLLLPLAQRLATGNNPAAALPPASHP</sequence>
<keyword evidence="5 8" id="KW-0093">Biotin biosynthesis</keyword>
<comment type="subunit">
    <text evidence="8">Homodimer.</text>
</comment>
<dbReference type="EMBL" id="FMXN01000001">
    <property type="protein sequence ID" value="SDB04861.1"/>
    <property type="molecule type" value="Genomic_DNA"/>
</dbReference>
<evidence type="ECO:0000256" key="5">
    <source>
        <dbReference type="ARBA" id="ARBA00022756"/>
    </source>
</evidence>
<dbReference type="GO" id="GO:0042803">
    <property type="term" value="F:protein homodimerization activity"/>
    <property type="evidence" value="ECO:0007669"/>
    <property type="project" value="UniProtKB-ARBA"/>
</dbReference>
<dbReference type="Pfam" id="PF13500">
    <property type="entry name" value="AAA_26"/>
    <property type="match status" value="1"/>
</dbReference>
<accession>A0A1G6A8W1</accession>
<comment type="similarity">
    <text evidence="8">Belongs to the dethiobiotin synthetase family.</text>
</comment>
<dbReference type="CDD" id="cd03109">
    <property type="entry name" value="DTBS"/>
    <property type="match status" value="1"/>
</dbReference>
<gene>
    <name evidence="8" type="primary">bioD</name>
    <name evidence="9" type="ORF">SAMN02927930_00206</name>
</gene>
<evidence type="ECO:0000256" key="8">
    <source>
        <dbReference type="HAMAP-Rule" id="MF_00336"/>
    </source>
</evidence>
<evidence type="ECO:0000256" key="2">
    <source>
        <dbReference type="ARBA" id="ARBA00022598"/>
    </source>
</evidence>
<feature type="binding site" evidence="8">
    <location>
        <position position="65"/>
    </location>
    <ligand>
        <name>Mg(2+)</name>
        <dbReference type="ChEBI" id="CHEBI:18420"/>
    </ligand>
</feature>
<dbReference type="HAMAP" id="MF_00336">
    <property type="entry name" value="BioD"/>
    <property type="match status" value="1"/>
</dbReference>
<comment type="caution">
    <text evidence="8">Lacks conserved residue(s) required for the propagation of feature annotation.</text>
</comment>
<feature type="binding site" evidence="8">
    <location>
        <begin position="219"/>
        <end position="221"/>
    </location>
    <ligand>
        <name>ATP</name>
        <dbReference type="ChEBI" id="CHEBI:30616"/>
    </ligand>
</feature>
<dbReference type="InterPro" id="IPR027417">
    <property type="entry name" value="P-loop_NTPase"/>
</dbReference>
<dbReference type="FunFam" id="3.40.50.300:FF:000292">
    <property type="entry name" value="ATP-dependent dethiobiotin synthetase BioD"/>
    <property type="match status" value="1"/>
</dbReference>
<dbReference type="SUPFAM" id="SSF52540">
    <property type="entry name" value="P-loop containing nucleoside triphosphate hydrolases"/>
    <property type="match status" value="1"/>
</dbReference>
<evidence type="ECO:0000256" key="4">
    <source>
        <dbReference type="ARBA" id="ARBA00022741"/>
    </source>
</evidence>
<evidence type="ECO:0000256" key="1">
    <source>
        <dbReference type="ARBA" id="ARBA00022490"/>
    </source>
</evidence>
<dbReference type="Gene3D" id="3.40.50.300">
    <property type="entry name" value="P-loop containing nucleotide triphosphate hydrolases"/>
    <property type="match status" value="1"/>
</dbReference>
<comment type="catalytic activity">
    <reaction evidence="8">
        <text>(7R,8S)-7,8-diammoniononanoate + CO2 + ATP = (4R,5S)-dethiobiotin + ADP + phosphate + 3 H(+)</text>
        <dbReference type="Rhea" id="RHEA:15805"/>
        <dbReference type="ChEBI" id="CHEBI:15378"/>
        <dbReference type="ChEBI" id="CHEBI:16526"/>
        <dbReference type="ChEBI" id="CHEBI:30616"/>
        <dbReference type="ChEBI" id="CHEBI:43474"/>
        <dbReference type="ChEBI" id="CHEBI:149469"/>
        <dbReference type="ChEBI" id="CHEBI:149473"/>
        <dbReference type="ChEBI" id="CHEBI:456216"/>
        <dbReference type="EC" id="6.3.3.3"/>
    </reaction>
</comment>
<dbReference type="GO" id="GO:0009102">
    <property type="term" value="P:biotin biosynthetic process"/>
    <property type="evidence" value="ECO:0007669"/>
    <property type="project" value="UniProtKB-UniRule"/>
</dbReference>
<name>A0A1G6A8W1_9GAMM</name>
<feature type="binding site" evidence="8">
    <location>
        <position position="129"/>
    </location>
    <ligand>
        <name>Mg(2+)</name>
        <dbReference type="ChEBI" id="CHEBI:18420"/>
    </ligand>
</feature>
<keyword evidence="6 8" id="KW-0067">ATP-binding</keyword>
<evidence type="ECO:0000313" key="9">
    <source>
        <dbReference type="EMBL" id="SDB04861.1"/>
    </source>
</evidence>
<keyword evidence="3 8" id="KW-0479">Metal-binding</keyword>
<dbReference type="GO" id="GO:0005524">
    <property type="term" value="F:ATP binding"/>
    <property type="evidence" value="ECO:0007669"/>
    <property type="project" value="UniProtKB-UniRule"/>
</dbReference>
<dbReference type="PIRSF" id="PIRSF006755">
    <property type="entry name" value="DTB_synth"/>
    <property type="match status" value="1"/>
</dbReference>
<dbReference type="RefSeq" id="WP_092590834.1">
    <property type="nucleotide sequence ID" value="NZ_FMXN01000001.1"/>
</dbReference>
<evidence type="ECO:0000256" key="6">
    <source>
        <dbReference type="ARBA" id="ARBA00022840"/>
    </source>
</evidence>
<feature type="binding site" evidence="8">
    <location>
        <position position="65"/>
    </location>
    <ligand>
        <name>ATP</name>
        <dbReference type="ChEBI" id="CHEBI:30616"/>
    </ligand>
</feature>
<comment type="pathway">
    <text evidence="8">Cofactor biosynthesis; biotin biosynthesis; biotin from 7,8-diaminononanoate: step 1/2.</text>
</comment>
<proteinExistence type="inferred from homology"/>
<dbReference type="AlphaFoldDB" id="A0A1G6A8W1"/>
<keyword evidence="1 8" id="KW-0963">Cytoplasm</keyword>
<comment type="function">
    <text evidence="8">Catalyzes a mechanistically unusual reaction, the ATP-dependent insertion of CO2 between the N7 and N8 nitrogen atoms of 7,8-diaminopelargonic acid (DAPA, also called 7,8-diammoniononanoate) to form a ureido ring.</text>
</comment>
<dbReference type="UniPathway" id="UPA00078">
    <property type="reaction ID" value="UER00161"/>
</dbReference>
<dbReference type="GO" id="GO:0005829">
    <property type="term" value="C:cytosol"/>
    <property type="evidence" value="ECO:0007669"/>
    <property type="project" value="TreeGrafter"/>
</dbReference>
<protein>
    <recommendedName>
        <fullName evidence="8">ATP-dependent dethiobiotin synthetase BioD</fullName>
        <ecNumber evidence="8">6.3.3.3</ecNumber>
    </recommendedName>
    <alternativeName>
        <fullName evidence="8">DTB synthetase</fullName>
        <shortName evidence="8">DTBS</shortName>
    </alternativeName>
    <alternativeName>
        <fullName evidence="8">Dethiobiotin synthase</fullName>
    </alternativeName>
</protein>
<dbReference type="PANTHER" id="PTHR43210">
    <property type="entry name" value="DETHIOBIOTIN SYNTHETASE"/>
    <property type="match status" value="1"/>
</dbReference>
<dbReference type="Proteomes" id="UP000199626">
    <property type="component" value="Unassembled WGS sequence"/>
</dbReference>
<comment type="subcellular location">
    <subcellularLocation>
        <location evidence="8">Cytoplasm</location>
    </subcellularLocation>
</comment>
<feature type="binding site" evidence="8">
    <location>
        <begin position="129"/>
        <end position="132"/>
    </location>
    <ligand>
        <name>ATP</name>
        <dbReference type="ChEBI" id="CHEBI:30616"/>
    </ligand>
</feature>
<keyword evidence="2 8" id="KW-0436">Ligase</keyword>
<feature type="binding site" evidence="8">
    <location>
        <position position="52"/>
    </location>
    <ligand>
        <name>substrate</name>
    </ligand>
</feature>
<feature type="active site" evidence="8">
    <location>
        <position position="48"/>
    </location>
</feature>
<evidence type="ECO:0000256" key="3">
    <source>
        <dbReference type="ARBA" id="ARBA00022723"/>
    </source>
</evidence>
<keyword evidence="4 8" id="KW-0547">Nucleotide-binding</keyword>
<keyword evidence="10" id="KW-1185">Reference proteome</keyword>
<feature type="binding site" evidence="8">
    <location>
        <position position="27"/>
    </location>
    <ligand>
        <name>Mg(2+)</name>
        <dbReference type="ChEBI" id="CHEBI:18420"/>
    </ligand>
</feature>